<sequence>MALQTQGRLSLRLLLREQAALLAKVNQTAALDSLESSACRHILASYSSAQLQQGPQLWKDHSRWGQEAIRGFHITMQDHQSAQAAAVQQQEEEDSEPELSQSASDPACATRKEDLKQRPPSTVSKLFDQQQQESRGQKGAAECDEVIGSLRNARTKAEARQRSKFAETTLYERAAGAVKIAANGVRMVVMFTVSLPGNVASFIALPKEDRRATYKRWWIATKKEANHYWSGTKLLYAEVKIALRLIKKTLHGHSLTRRERKQLTRTTADVFRMVPMAVILAIPFMELLLPVALKLFPNMLPSTFEDKLKKEEELKKRIGVKLEVARFLQDTVAEMAKNMKSNRTGETQASASELYDFMKRVRAGEPVSQYEIVKFAQLFNDELTLDNLERIHLVNLCRFVGIQPFGTDAFLVARLRSHLDQIKRDDRLIKNEGIEALLEDELRQACRARGMRAPFGEGAVTFMRKQLKEWLDLSLNRALPSSLLLLSRAFTVTQPLESPSEDAPFESLKETISSLPNKVIAEVSMEQDDDADYDRKLSQLRREEELINEEAKEAAAFLQTDIPVLVPGQNAQAATAAAAAAAVVREATASAVMDVLEGESEEEKAVKLAAAKESRMRKVISALAVLASSSGVSSERTAFMDLVKTEIDRLNESIGKSGSVTMIFQRGNIRVEKPAEVQEIIGQKRLRDKVSGILERIEKELDSVESKIGESMHVLDTDNDGMVTQEELQTAMGFLKEQLGEDELRALLGRMNDWGEGESQPFNVAKLMEMARSAETVSPPHMLQQEAKAA</sequence>
<protein>
    <recommendedName>
        <fullName evidence="3">Mitochondrial proton/calcium exchanger protein</fullName>
    </recommendedName>
    <alternativeName>
        <fullName evidence="11">Leucine zipper-EF-hand-containing transmembrane protein 1</fullName>
    </alternativeName>
</protein>
<evidence type="ECO:0000259" key="15">
    <source>
        <dbReference type="PROSITE" id="PS50222"/>
    </source>
</evidence>
<dbReference type="AlphaFoldDB" id="A0AAV1I891"/>
<dbReference type="Pfam" id="PF07766">
    <property type="entry name" value="LETM1_RBD"/>
    <property type="match status" value="1"/>
</dbReference>
<evidence type="ECO:0000259" key="16">
    <source>
        <dbReference type="PROSITE" id="PS51758"/>
    </source>
</evidence>
<dbReference type="PANTHER" id="PTHR14009:SF1">
    <property type="entry name" value="MITOCHONDRIAL PROTON_CALCIUM EXCHANGER PROTEIN"/>
    <property type="match status" value="1"/>
</dbReference>
<feature type="transmembrane region" description="Helical" evidence="14">
    <location>
        <begin position="270"/>
        <end position="293"/>
    </location>
</feature>
<dbReference type="InterPro" id="IPR033122">
    <property type="entry name" value="LETM1-like_RBD"/>
</dbReference>
<evidence type="ECO:0000256" key="5">
    <source>
        <dbReference type="ARBA" id="ARBA00022692"/>
    </source>
</evidence>
<dbReference type="InterPro" id="IPR002048">
    <property type="entry name" value="EF_hand_dom"/>
</dbReference>
<dbReference type="InterPro" id="IPR011992">
    <property type="entry name" value="EF-hand-dom_pair"/>
</dbReference>
<evidence type="ECO:0000313" key="18">
    <source>
        <dbReference type="Proteomes" id="UP001314263"/>
    </source>
</evidence>
<evidence type="ECO:0000256" key="7">
    <source>
        <dbReference type="ARBA" id="ARBA00022837"/>
    </source>
</evidence>
<feature type="domain" description="EF-hand" evidence="15">
    <location>
        <begin position="703"/>
        <end position="738"/>
    </location>
</feature>
<keyword evidence="4" id="KW-0813">Transport</keyword>
<dbReference type="PROSITE" id="PS50222">
    <property type="entry name" value="EF_HAND_2"/>
    <property type="match status" value="1"/>
</dbReference>
<feature type="region of interest" description="Disordered" evidence="13">
    <location>
        <begin position="78"/>
        <end position="142"/>
    </location>
</feature>
<dbReference type="Proteomes" id="UP001314263">
    <property type="component" value="Unassembled WGS sequence"/>
</dbReference>
<dbReference type="GO" id="GO:0043022">
    <property type="term" value="F:ribosome binding"/>
    <property type="evidence" value="ECO:0007669"/>
    <property type="project" value="InterPro"/>
</dbReference>
<keyword evidence="10 14" id="KW-0472">Membrane</keyword>
<feature type="domain" description="Letm1 RBD" evidence="16">
    <location>
        <begin position="316"/>
        <end position="517"/>
    </location>
</feature>
<organism evidence="17 18">
    <name type="scientific">Coccomyxa viridis</name>
    <dbReference type="NCBI Taxonomy" id="1274662"/>
    <lineage>
        <taxon>Eukaryota</taxon>
        <taxon>Viridiplantae</taxon>
        <taxon>Chlorophyta</taxon>
        <taxon>core chlorophytes</taxon>
        <taxon>Trebouxiophyceae</taxon>
        <taxon>Trebouxiophyceae incertae sedis</taxon>
        <taxon>Coccomyxaceae</taxon>
        <taxon>Coccomyxa</taxon>
    </lineage>
</organism>
<dbReference type="InterPro" id="IPR018247">
    <property type="entry name" value="EF_Hand_1_Ca_BS"/>
</dbReference>
<comment type="caution">
    <text evidence="17">The sequence shown here is derived from an EMBL/GenBank/DDBJ whole genome shotgun (WGS) entry which is preliminary data.</text>
</comment>
<dbReference type="PROSITE" id="PS00018">
    <property type="entry name" value="EF_HAND_1"/>
    <property type="match status" value="1"/>
</dbReference>
<evidence type="ECO:0000256" key="3">
    <source>
        <dbReference type="ARBA" id="ARBA00020557"/>
    </source>
</evidence>
<dbReference type="EMBL" id="CAUYUE010000008">
    <property type="protein sequence ID" value="CAK0783584.1"/>
    <property type="molecule type" value="Genomic_DNA"/>
</dbReference>
<evidence type="ECO:0000256" key="11">
    <source>
        <dbReference type="ARBA" id="ARBA00031360"/>
    </source>
</evidence>
<evidence type="ECO:0000313" key="17">
    <source>
        <dbReference type="EMBL" id="CAK0783584.1"/>
    </source>
</evidence>
<dbReference type="InterPro" id="IPR044202">
    <property type="entry name" value="LETM1/MDM38-like"/>
</dbReference>
<evidence type="ECO:0000256" key="13">
    <source>
        <dbReference type="SAM" id="MobiDB-lite"/>
    </source>
</evidence>
<dbReference type="GO" id="GO:0005743">
    <property type="term" value="C:mitochondrial inner membrane"/>
    <property type="evidence" value="ECO:0007669"/>
    <property type="project" value="UniProtKB-SubCell"/>
</dbReference>
<proteinExistence type="inferred from homology"/>
<evidence type="ECO:0000256" key="10">
    <source>
        <dbReference type="ARBA" id="ARBA00023136"/>
    </source>
</evidence>
<evidence type="ECO:0000256" key="8">
    <source>
        <dbReference type="ARBA" id="ARBA00022989"/>
    </source>
</evidence>
<dbReference type="SUPFAM" id="SSF47473">
    <property type="entry name" value="EF-hand"/>
    <property type="match status" value="1"/>
</dbReference>
<comment type="similarity">
    <text evidence="2">Belongs to the LETM1 family.</text>
</comment>
<keyword evidence="7" id="KW-0106">Calcium</keyword>
<keyword evidence="6" id="KW-0999">Mitochondrion inner membrane</keyword>
<dbReference type="PROSITE" id="PS51758">
    <property type="entry name" value="LETM1_RBD"/>
    <property type="match status" value="1"/>
</dbReference>
<dbReference type="GO" id="GO:0005509">
    <property type="term" value="F:calcium ion binding"/>
    <property type="evidence" value="ECO:0007669"/>
    <property type="project" value="InterPro"/>
</dbReference>
<keyword evidence="5 14" id="KW-0812">Transmembrane</keyword>
<keyword evidence="9 12" id="KW-0496">Mitochondrion</keyword>
<keyword evidence="18" id="KW-1185">Reference proteome</keyword>
<dbReference type="GO" id="GO:0030003">
    <property type="term" value="P:intracellular monoatomic cation homeostasis"/>
    <property type="evidence" value="ECO:0007669"/>
    <property type="project" value="TreeGrafter"/>
</dbReference>
<evidence type="ECO:0000256" key="1">
    <source>
        <dbReference type="ARBA" id="ARBA00004434"/>
    </source>
</evidence>
<keyword evidence="8 14" id="KW-1133">Transmembrane helix</keyword>
<comment type="subcellular location">
    <subcellularLocation>
        <location evidence="1">Mitochondrion inner membrane</location>
        <topology evidence="1">Single-pass membrane protein</topology>
    </subcellularLocation>
</comment>
<dbReference type="PANTHER" id="PTHR14009">
    <property type="entry name" value="LEUCINE ZIPPER-EF-HAND CONTAINING TRANSMEMBRANE PROTEIN"/>
    <property type="match status" value="1"/>
</dbReference>
<keyword evidence="4" id="KW-0050">Antiport</keyword>
<evidence type="ECO:0000256" key="9">
    <source>
        <dbReference type="ARBA" id="ARBA00023128"/>
    </source>
</evidence>
<evidence type="ECO:0000256" key="12">
    <source>
        <dbReference type="PROSITE-ProRule" id="PRU01094"/>
    </source>
</evidence>
<dbReference type="Gene3D" id="1.10.238.10">
    <property type="entry name" value="EF-hand"/>
    <property type="match status" value="1"/>
</dbReference>
<evidence type="ECO:0000256" key="2">
    <source>
        <dbReference type="ARBA" id="ARBA00009584"/>
    </source>
</evidence>
<evidence type="ECO:0000256" key="14">
    <source>
        <dbReference type="SAM" id="Phobius"/>
    </source>
</evidence>
<gene>
    <name evidence="17" type="ORF">CVIRNUC_006783</name>
</gene>
<reference evidence="17 18" key="1">
    <citation type="submission" date="2023-10" db="EMBL/GenBank/DDBJ databases">
        <authorList>
            <person name="Maclean D."/>
            <person name="Macfadyen A."/>
        </authorList>
    </citation>
    <scope>NUCLEOTIDE SEQUENCE [LARGE SCALE GENOMIC DNA]</scope>
</reference>
<name>A0AAV1I891_9CHLO</name>
<evidence type="ECO:0000256" key="4">
    <source>
        <dbReference type="ARBA" id="ARBA00022449"/>
    </source>
</evidence>
<feature type="compositionally biased region" description="Polar residues" evidence="13">
    <location>
        <begin position="119"/>
        <end position="134"/>
    </location>
</feature>
<evidence type="ECO:0000256" key="6">
    <source>
        <dbReference type="ARBA" id="ARBA00022792"/>
    </source>
</evidence>
<feature type="compositionally biased region" description="Low complexity" evidence="13">
    <location>
        <begin position="78"/>
        <end position="89"/>
    </location>
</feature>
<feature type="transmembrane region" description="Helical" evidence="14">
    <location>
        <begin position="187"/>
        <end position="206"/>
    </location>
</feature>
<dbReference type="GO" id="GO:0015297">
    <property type="term" value="F:antiporter activity"/>
    <property type="evidence" value="ECO:0007669"/>
    <property type="project" value="UniProtKB-KW"/>
</dbReference>
<accession>A0AAV1I891</accession>